<evidence type="ECO:0000256" key="1">
    <source>
        <dbReference type="ARBA" id="ARBA00004651"/>
    </source>
</evidence>
<evidence type="ECO:0000256" key="4">
    <source>
        <dbReference type="ARBA" id="ARBA00022475"/>
    </source>
</evidence>
<dbReference type="Pfam" id="PF07690">
    <property type="entry name" value="MFS_1"/>
    <property type="match status" value="1"/>
</dbReference>
<dbReference type="RefSeq" id="WP_129989011.1">
    <property type="nucleotide sequence ID" value="NZ_SDPU01000034.1"/>
</dbReference>
<name>A0A4Q5IVL9_9ACTN</name>
<feature type="transmembrane region" description="Helical" evidence="8">
    <location>
        <begin position="241"/>
        <end position="260"/>
    </location>
</feature>
<evidence type="ECO:0000256" key="6">
    <source>
        <dbReference type="ARBA" id="ARBA00022989"/>
    </source>
</evidence>
<evidence type="ECO:0000259" key="9">
    <source>
        <dbReference type="PROSITE" id="PS50850"/>
    </source>
</evidence>
<feature type="transmembrane region" description="Helical" evidence="8">
    <location>
        <begin position="152"/>
        <end position="174"/>
    </location>
</feature>
<feature type="transmembrane region" description="Helical" evidence="8">
    <location>
        <begin position="211"/>
        <end position="229"/>
    </location>
</feature>
<feature type="transmembrane region" description="Helical" evidence="8">
    <location>
        <begin position="59"/>
        <end position="82"/>
    </location>
</feature>
<dbReference type="CDD" id="cd17503">
    <property type="entry name" value="MFS_LmrB_MDR_like"/>
    <property type="match status" value="1"/>
</dbReference>
<dbReference type="GO" id="GO:0005886">
    <property type="term" value="C:plasma membrane"/>
    <property type="evidence" value="ECO:0007669"/>
    <property type="project" value="UniProtKB-SubCell"/>
</dbReference>
<comment type="similarity">
    <text evidence="2">Belongs to the major facilitator superfamily. EmrB family.</text>
</comment>
<comment type="subcellular location">
    <subcellularLocation>
        <location evidence="1">Cell membrane</location>
        <topology evidence="1">Multi-pass membrane protein</topology>
    </subcellularLocation>
</comment>
<evidence type="ECO:0000313" key="11">
    <source>
        <dbReference type="Proteomes" id="UP000291189"/>
    </source>
</evidence>
<feature type="transmembrane region" description="Helical" evidence="8">
    <location>
        <begin position="280"/>
        <end position="305"/>
    </location>
</feature>
<dbReference type="GO" id="GO:0022857">
    <property type="term" value="F:transmembrane transporter activity"/>
    <property type="evidence" value="ECO:0007669"/>
    <property type="project" value="InterPro"/>
</dbReference>
<keyword evidence="5 8" id="KW-0812">Transmembrane</keyword>
<dbReference type="OrthoDB" id="9812221at2"/>
<accession>A0A4Q5IVL9</accession>
<dbReference type="InterPro" id="IPR004638">
    <property type="entry name" value="EmrB-like"/>
</dbReference>
<dbReference type="NCBIfam" id="TIGR00711">
    <property type="entry name" value="efflux_EmrB"/>
    <property type="match status" value="1"/>
</dbReference>
<sequence length="488" mass="50832">MTTTSGLTSPREATPTREPNPYAVLRWLVAATFIVILNETIMVNAIPRLMTEFAVTARAAQWLSTAFMLTMAVVIPVTGWFLQKVSTRTAYLVAMTVFCSGTLVAALAPVFPVLLAGRVVQAAGTAVMMPLLMTTLMTVVPEHDRGRVMGNVTLAMSVAPALGPAVSGVVLQWLSWRWMFALVLPVALVLTVLGARRLGRTEAPGAGSVDWWSVAAAALGFGGLVYGLSRLGAETAGGLPALPTVLVSLLVVAVFVARQLRLQRTGEPLLDLRVLRERPFTVSLALMSFAFMAMLGAMILLPLYLQDVLGLTALQTGLLVMPGGVVMGLLGPSVGRWFDRLGARPLVVPGSVGILVALGALTTVTSHTGPWFVLVAHVLLMLSLAAVFTPVFTVGLGALPMHLYSHGSSLLGTLQQVAAAVGTAVVVTVMSWRAGVLAGGGADPVESLVGGMRWAFAFGAIASVAVVGLALLLPAKAAAGSVDVEDVA</sequence>
<feature type="transmembrane region" description="Helical" evidence="8">
    <location>
        <begin position="346"/>
        <end position="365"/>
    </location>
</feature>
<feature type="transmembrane region" description="Helical" evidence="8">
    <location>
        <begin position="411"/>
        <end position="434"/>
    </location>
</feature>
<feature type="transmembrane region" description="Helical" evidence="8">
    <location>
        <begin position="27"/>
        <end position="47"/>
    </location>
</feature>
<feature type="transmembrane region" description="Helical" evidence="8">
    <location>
        <begin position="311"/>
        <end position="334"/>
    </location>
</feature>
<evidence type="ECO:0000256" key="8">
    <source>
        <dbReference type="SAM" id="Phobius"/>
    </source>
</evidence>
<evidence type="ECO:0000256" key="7">
    <source>
        <dbReference type="ARBA" id="ARBA00023136"/>
    </source>
</evidence>
<dbReference type="EMBL" id="SDPU01000034">
    <property type="protein sequence ID" value="RYU10014.1"/>
    <property type="molecule type" value="Genomic_DNA"/>
</dbReference>
<dbReference type="SUPFAM" id="SSF103473">
    <property type="entry name" value="MFS general substrate transporter"/>
    <property type="match status" value="1"/>
</dbReference>
<dbReference type="PRINTS" id="PR01036">
    <property type="entry name" value="TCRTETB"/>
</dbReference>
<keyword evidence="6 8" id="KW-1133">Transmembrane helix</keyword>
<dbReference type="Gene3D" id="1.20.1720.10">
    <property type="entry name" value="Multidrug resistance protein D"/>
    <property type="match status" value="1"/>
</dbReference>
<protein>
    <submittedName>
        <fullName evidence="10">DHA2 family efflux MFS transporter permease subunit</fullName>
    </submittedName>
</protein>
<evidence type="ECO:0000256" key="5">
    <source>
        <dbReference type="ARBA" id="ARBA00022692"/>
    </source>
</evidence>
<reference evidence="10 11" key="1">
    <citation type="submission" date="2019-01" db="EMBL/GenBank/DDBJ databases">
        <title>Nocardioides guangzhouensis sp. nov., an actinobacterium isolated from soil.</title>
        <authorList>
            <person name="Fu Y."/>
            <person name="Cai Y."/>
            <person name="Lin Z."/>
            <person name="Chen P."/>
        </authorList>
    </citation>
    <scope>NUCLEOTIDE SEQUENCE [LARGE SCALE GENOMIC DNA]</scope>
    <source>
        <strain evidence="10 11">NBRC 105384</strain>
    </source>
</reference>
<feature type="transmembrane region" description="Helical" evidence="8">
    <location>
        <begin position="371"/>
        <end position="399"/>
    </location>
</feature>
<feature type="transmembrane region" description="Helical" evidence="8">
    <location>
        <begin position="89"/>
        <end position="114"/>
    </location>
</feature>
<feature type="transmembrane region" description="Helical" evidence="8">
    <location>
        <begin position="120"/>
        <end position="140"/>
    </location>
</feature>
<keyword evidence="3" id="KW-0813">Transport</keyword>
<evidence type="ECO:0000313" key="10">
    <source>
        <dbReference type="EMBL" id="RYU10014.1"/>
    </source>
</evidence>
<keyword evidence="7 8" id="KW-0472">Membrane</keyword>
<dbReference type="InterPro" id="IPR020846">
    <property type="entry name" value="MFS_dom"/>
</dbReference>
<dbReference type="Proteomes" id="UP000291189">
    <property type="component" value="Unassembled WGS sequence"/>
</dbReference>
<feature type="transmembrane region" description="Helical" evidence="8">
    <location>
        <begin position="180"/>
        <end position="199"/>
    </location>
</feature>
<dbReference type="PANTHER" id="PTHR42718:SF9">
    <property type="entry name" value="MAJOR FACILITATOR SUPERFAMILY MULTIDRUG TRANSPORTER MFSC"/>
    <property type="match status" value="1"/>
</dbReference>
<keyword evidence="11" id="KW-1185">Reference proteome</keyword>
<comment type="caution">
    <text evidence="10">The sequence shown here is derived from an EMBL/GenBank/DDBJ whole genome shotgun (WGS) entry which is preliminary data.</text>
</comment>
<dbReference type="Gene3D" id="1.20.1250.20">
    <property type="entry name" value="MFS general substrate transporter like domains"/>
    <property type="match status" value="1"/>
</dbReference>
<dbReference type="InterPro" id="IPR011701">
    <property type="entry name" value="MFS"/>
</dbReference>
<evidence type="ECO:0000256" key="3">
    <source>
        <dbReference type="ARBA" id="ARBA00022448"/>
    </source>
</evidence>
<feature type="domain" description="Major facilitator superfamily (MFS) profile" evidence="9">
    <location>
        <begin position="24"/>
        <end position="477"/>
    </location>
</feature>
<proteinExistence type="inferred from homology"/>
<keyword evidence="4" id="KW-1003">Cell membrane</keyword>
<dbReference type="PANTHER" id="PTHR42718">
    <property type="entry name" value="MAJOR FACILITATOR SUPERFAMILY MULTIDRUG TRANSPORTER MFSC"/>
    <property type="match status" value="1"/>
</dbReference>
<dbReference type="PROSITE" id="PS50850">
    <property type="entry name" value="MFS"/>
    <property type="match status" value="1"/>
</dbReference>
<gene>
    <name evidence="10" type="ORF">ETU37_19480</name>
</gene>
<dbReference type="AlphaFoldDB" id="A0A4Q5IVL9"/>
<organism evidence="10 11">
    <name type="scientific">Nocardioides iriomotensis</name>
    <dbReference type="NCBI Taxonomy" id="715784"/>
    <lineage>
        <taxon>Bacteria</taxon>
        <taxon>Bacillati</taxon>
        <taxon>Actinomycetota</taxon>
        <taxon>Actinomycetes</taxon>
        <taxon>Propionibacteriales</taxon>
        <taxon>Nocardioidaceae</taxon>
        <taxon>Nocardioides</taxon>
    </lineage>
</organism>
<feature type="transmembrane region" description="Helical" evidence="8">
    <location>
        <begin position="454"/>
        <end position="473"/>
    </location>
</feature>
<dbReference type="InterPro" id="IPR036259">
    <property type="entry name" value="MFS_trans_sf"/>
</dbReference>
<evidence type="ECO:0000256" key="2">
    <source>
        <dbReference type="ARBA" id="ARBA00008537"/>
    </source>
</evidence>